<gene>
    <name evidence="1" type="ORF">S03H2_48095</name>
</gene>
<reference evidence="1" key="1">
    <citation type="journal article" date="2014" name="Front. Microbiol.">
        <title>High frequency of phylogenetically diverse reductive dehalogenase-homologous genes in deep subseafloor sedimentary metagenomes.</title>
        <authorList>
            <person name="Kawai M."/>
            <person name="Futagami T."/>
            <person name="Toyoda A."/>
            <person name="Takaki Y."/>
            <person name="Nishi S."/>
            <person name="Hori S."/>
            <person name="Arai W."/>
            <person name="Tsubouchi T."/>
            <person name="Morono Y."/>
            <person name="Uchiyama I."/>
            <person name="Ito T."/>
            <person name="Fujiyama A."/>
            <person name="Inagaki F."/>
            <person name="Takami H."/>
        </authorList>
    </citation>
    <scope>NUCLEOTIDE SEQUENCE</scope>
    <source>
        <strain evidence="1">Expedition CK06-06</strain>
    </source>
</reference>
<comment type="caution">
    <text evidence="1">The sequence shown here is derived from an EMBL/GenBank/DDBJ whole genome shotgun (WGS) entry which is preliminary data.</text>
</comment>
<name>X1GZD7_9ZZZZ</name>
<evidence type="ECO:0000313" key="1">
    <source>
        <dbReference type="EMBL" id="GAH62502.1"/>
    </source>
</evidence>
<accession>X1GZD7</accession>
<sequence length="138" mass="16695">MNDRTDVEQTHLFIIDIKQQQRDKIQKEKLSKLFQDEKFVKILLEDIKKKTDSWLKEYYKCLDDTKEWNKICKIYQPEYGRGDPVAHCKNTIGKDSAYIRRREGFGYPEFFGEMCIERGFLIPDDRIGFVFNENWRLK</sequence>
<protein>
    <submittedName>
        <fullName evidence="1">Uncharacterized protein</fullName>
    </submittedName>
</protein>
<dbReference type="EMBL" id="BARU01030294">
    <property type="protein sequence ID" value="GAH62502.1"/>
    <property type="molecule type" value="Genomic_DNA"/>
</dbReference>
<dbReference type="AlphaFoldDB" id="X1GZD7"/>
<organism evidence="1">
    <name type="scientific">marine sediment metagenome</name>
    <dbReference type="NCBI Taxonomy" id="412755"/>
    <lineage>
        <taxon>unclassified sequences</taxon>
        <taxon>metagenomes</taxon>
        <taxon>ecological metagenomes</taxon>
    </lineage>
</organism>
<proteinExistence type="predicted"/>